<organism evidence="17 18">
    <name type="scientific">Triangularia setosa</name>
    <dbReference type="NCBI Taxonomy" id="2587417"/>
    <lineage>
        <taxon>Eukaryota</taxon>
        <taxon>Fungi</taxon>
        <taxon>Dikarya</taxon>
        <taxon>Ascomycota</taxon>
        <taxon>Pezizomycotina</taxon>
        <taxon>Sordariomycetes</taxon>
        <taxon>Sordariomycetidae</taxon>
        <taxon>Sordariales</taxon>
        <taxon>Podosporaceae</taxon>
        <taxon>Triangularia</taxon>
    </lineage>
</organism>
<dbReference type="GO" id="GO:0016787">
    <property type="term" value="F:hydrolase activity"/>
    <property type="evidence" value="ECO:0007669"/>
    <property type="project" value="UniProtKB-KW"/>
</dbReference>
<comment type="caution">
    <text evidence="17">The sequence shown here is derived from an EMBL/GenBank/DDBJ whole genome shotgun (WGS) entry which is preliminary data.</text>
</comment>
<accession>A0AAN7A857</accession>
<evidence type="ECO:0000256" key="15">
    <source>
        <dbReference type="ARBA" id="ARBA00047174"/>
    </source>
</evidence>
<evidence type="ECO:0000256" key="1">
    <source>
        <dbReference type="ARBA" id="ARBA00001973"/>
    </source>
</evidence>
<dbReference type="InterPro" id="IPR049892">
    <property type="entry name" value="AA9"/>
</dbReference>
<dbReference type="GO" id="GO:0046872">
    <property type="term" value="F:metal ion binding"/>
    <property type="evidence" value="ECO:0007669"/>
    <property type="project" value="UniProtKB-KW"/>
</dbReference>
<evidence type="ECO:0000256" key="13">
    <source>
        <dbReference type="ARBA" id="ARBA00044502"/>
    </source>
</evidence>
<dbReference type="EC" id="1.14.99.56" evidence="15"/>
<feature type="non-terminal residue" evidence="17">
    <location>
        <position position="1"/>
    </location>
</feature>
<keyword evidence="4" id="KW-0479">Metal-binding</keyword>
<dbReference type="GO" id="GO:0004497">
    <property type="term" value="F:monooxygenase activity"/>
    <property type="evidence" value="ECO:0007669"/>
    <property type="project" value="UniProtKB-KW"/>
</dbReference>
<sequence length="77" mass="8465">HYLLRQELLALHSVYSNMGAQFYQSYAQLSVSGSVNCVLSHTVSIPGAYKQNDPGILLQTWVASVPANGRKQYPIPS</sequence>
<keyword evidence="7" id="KW-0560">Oxidoreductase</keyword>
<evidence type="ECO:0000256" key="4">
    <source>
        <dbReference type="ARBA" id="ARBA00022723"/>
    </source>
</evidence>
<evidence type="ECO:0000256" key="6">
    <source>
        <dbReference type="ARBA" id="ARBA00023001"/>
    </source>
</evidence>
<dbReference type="PANTHER" id="PTHR33353">
    <property type="entry name" value="PUTATIVE (AFU_ORTHOLOGUE AFUA_1G12560)-RELATED"/>
    <property type="match status" value="1"/>
</dbReference>
<dbReference type="AlphaFoldDB" id="A0AAN7A857"/>
<dbReference type="InterPro" id="IPR005103">
    <property type="entry name" value="AA9_LPMO"/>
</dbReference>
<keyword evidence="5" id="KW-0732">Signal</keyword>
<evidence type="ECO:0000256" key="3">
    <source>
        <dbReference type="ARBA" id="ARBA00022525"/>
    </source>
</evidence>
<evidence type="ECO:0000256" key="11">
    <source>
        <dbReference type="ARBA" id="ARBA00023277"/>
    </source>
</evidence>
<comment type="cofactor">
    <cofactor evidence="1">
        <name>Cu(2+)</name>
        <dbReference type="ChEBI" id="CHEBI:29036"/>
    </cofactor>
</comment>
<evidence type="ECO:0000256" key="14">
    <source>
        <dbReference type="ARBA" id="ARBA00045077"/>
    </source>
</evidence>
<keyword evidence="8" id="KW-0186">Copper</keyword>
<evidence type="ECO:0000256" key="12">
    <source>
        <dbReference type="ARBA" id="ARBA00023326"/>
    </source>
</evidence>
<proteinExistence type="inferred from homology"/>
<evidence type="ECO:0000313" key="17">
    <source>
        <dbReference type="EMBL" id="KAK4176755.1"/>
    </source>
</evidence>
<gene>
    <name evidence="17" type="ORF">QBC36DRAFT_186702</name>
</gene>
<dbReference type="Pfam" id="PF03443">
    <property type="entry name" value="AA9"/>
    <property type="match status" value="1"/>
</dbReference>
<dbReference type="PANTHER" id="PTHR33353:SF17">
    <property type="entry name" value="ENDO-BETA-1,4-GLUCANASE D"/>
    <property type="match status" value="1"/>
</dbReference>
<reference evidence="17" key="2">
    <citation type="submission" date="2023-05" db="EMBL/GenBank/DDBJ databases">
        <authorList>
            <consortium name="Lawrence Berkeley National Laboratory"/>
            <person name="Steindorff A."/>
            <person name="Hensen N."/>
            <person name="Bonometti L."/>
            <person name="Westerberg I."/>
            <person name="Brannstrom I.O."/>
            <person name="Guillou S."/>
            <person name="Cros-Aarteil S."/>
            <person name="Calhoun S."/>
            <person name="Haridas S."/>
            <person name="Kuo A."/>
            <person name="Mondo S."/>
            <person name="Pangilinan J."/>
            <person name="Riley R."/>
            <person name="Labutti K."/>
            <person name="Andreopoulos B."/>
            <person name="Lipzen A."/>
            <person name="Chen C."/>
            <person name="Yanf M."/>
            <person name="Daum C."/>
            <person name="Ng V."/>
            <person name="Clum A."/>
            <person name="Ohm R."/>
            <person name="Martin F."/>
            <person name="Silar P."/>
            <person name="Natvig D."/>
            <person name="Lalanne C."/>
            <person name="Gautier V."/>
            <person name="Ament-Velasquez S.L."/>
            <person name="Kruys A."/>
            <person name="Hutchinson M.I."/>
            <person name="Powell A.J."/>
            <person name="Barry K."/>
            <person name="Miller A.N."/>
            <person name="Grigoriev I.V."/>
            <person name="Debuchy R."/>
            <person name="Gladieux P."/>
            <person name="Thoren M.H."/>
            <person name="Johannesson H."/>
        </authorList>
    </citation>
    <scope>NUCLEOTIDE SEQUENCE</scope>
    <source>
        <strain evidence="17">CBS 892.96</strain>
    </source>
</reference>
<dbReference type="GO" id="GO:0030245">
    <property type="term" value="P:cellulose catabolic process"/>
    <property type="evidence" value="ECO:0007669"/>
    <property type="project" value="UniProtKB-KW"/>
</dbReference>
<keyword evidence="18" id="KW-1185">Reference proteome</keyword>
<keyword evidence="12" id="KW-0624">Polysaccharide degradation</keyword>
<evidence type="ECO:0000256" key="5">
    <source>
        <dbReference type="ARBA" id="ARBA00022729"/>
    </source>
</evidence>
<dbReference type="Gene3D" id="2.70.50.70">
    <property type="match status" value="1"/>
</dbReference>
<keyword evidence="3" id="KW-0964">Secreted</keyword>
<feature type="domain" description="Auxiliary Activity family 9 catalytic" evidence="16">
    <location>
        <begin position="1"/>
        <end position="62"/>
    </location>
</feature>
<comment type="catalytic activity">
    <reaction evidence="14">
        <text>[(1-&gt;4)-beta-D-glucosyl]n+m + reduced acceptor + O2 = 4-dehydro-beta-D-glucosyl-[(1-&gt;4)-beta-D-glucosyl]n-1 + [(1-&gt;4)-beta-D-glucosyl]m + acceptor + H2O.</text>
        <dbReference type="EC" id="1.14.99.56"/>
    </reaction>
</comment>
<name>A0AAN7A857_9PEZI</name>
<evidence type="ECO:0000256" key="8">
    <source>
        <dbReference type="ARBA" id="ARBA00023008"/>
    </source>
</evidence>
<comment type="subcellular location">
    <subcellularLocation>
        <location evidence="2">Secreted</location>
    </subcellularLocation>
</comment>
<dbReference type="Proteomes" id="UP001302321">
    <property type="component" value="Unassembled WGS sequence"/>
</dbReference>
<dbReference type="EMBL" id="MU866186">
    <property type="protein sequence ID" value="KAK4176755.1"/>
    <property type="molecule type" value="Genomic_DNA"/>
</dbReference>
<keyword evidence="9" id="KW-0503">Monooxygenase</keyword>
<evidence type="ECO:0000256" key="9">
    <source>
        <dbReference type="ARBA" id="ARBA00023033"/>
    </source>
</evidence>
<protein>
    <recommendedName>
        <fullName evidence="15">lytic cellulose monooxygenase (C4-dehydrogenating)</fullName>
        <ecNumber evidence="15">1.14.99.56</ecNumber>
    </recommendedName>
</protein>
<keyword evidence="6" id="KW-0136">Cellulose degradation</keyword>
<comment type="similarity">
    <text evidence="13">Belongs to the polysaccharide monooxygenase AA9 family.</text>
</comment>
<reference evidence="17" key="1">
    <citation type="journal article" date="2023" name="Mol. Phylogenet. Evol.">
        <title>Genome-scale phylogeny and comparative genomics of the fungal order Sordariales.</title>
        <authorList>
            <person name="Hensen N."/>
            <person name="Bonometti L."/>
            <person name="Westerberg I."/>
            <person name="Brannstrom I.O."/>
            <person name="Guillou S."/>
            <person name="Cros-Aarteil S."/>
            <person name="Calhoun S."/>
            <person name="Haridas S."/>
            <person name="Kuo A."/>
            <person name="Mondo S."/>
            <person name="Pangilinan J."/>
            <person name="Riley R."/>
            <person name="LaButti K."/>
            <person name="Andreopoulos B."/>
            <person name="Lipzen A."/>
            <person name="Chen C."/>
            <person name="Yan M."/>
            <person name="Daum C."/>
            <person name="Ng V."/>
            <person name="Clum A."/>
            <person name="Steindorff A."/>
            <person name="Ohm R.A."/>
            <person name="Martin F."/>
            <person name="Silar P."/>
            <person name="Natvig D.O."/>
            <person name="Lalanne C."/>
            <person name="Gautier V."/>
            <person name="Ament-Velasquez S.L."/>
            <person name="Kruys A."/>
            <person name="Hutchinson M.I."/>
            <person name="Powell A.J."/>
            <person name="Barry K."/>
            <person name="Miller A.N."/>
            <person name="Grigoriev I.V."/>
            <person name="Debuchy R."/>
            <person name="Gladieux P."/>
            <person name="Hiltunen Thoren M."/>
            <person name="Johannesson H."/>
        </authorList>
    </citation>
    <scope>NUCLEOTIDE SEQUENCE</scope>
    <source>
        <strain evidence="17">CBS 892.96</strain>
    </source>
</reference>
<keyword evidence="10" id="KW-1015">Disulfide bond</keyword>
<keyword evidence="11" id="KW-0119">Carbohydrate metabolism</keyword>
<keyword evidence="17" id="KW-0378">Hydrolase</keyword>
<evidence type="ECO:0000256" key="2">
    <source>
        <dbReference type="ARBA" id="ARBA00004613"/>
    </source>
</evidence>
<evidence type="ECO:0000256" key="10">
    <source>
        <dbReference type="ARBA" id="ARBA00023157"/>
    </source>
</evidence>
<dbReference type="GO" id="GO:0005576">
    <property type="term" value="C:extracellular region"/>
    <property type="evidence" value="ECO:0007669"/>
    <property type="project" value="UniProtKB-SubCell"/>
</dbReference>
<evidence type="ECO:0000259" key="16">
    <source>
        <dbReference type="Pfam" id="PF03443"/>
    </source>
</evidence>
<evidence type="ECO:0000256" key="7">
    <source>
        <dbReference type="ARBA" id="ARBA00023002"/>
    </source>
</evidence>
<evidence type="ECO:0000313" key="18">
    <source>
        <dbReference type="Proteomes" id="UP001302321"/>
    </source>
</evidence>